<dbReference type="AlphaFoldDB" id="A0AAN6TUI8"/>
<keyword evidence="5" id="KW-0539">Nucleus</keyword>
<reference evidence="8" key="2">
    <citation type="submission" date="2023-05" db="EMBL/GenBank/DDBJ databases">
        <authorList>
            <consortium name="Lawrence Berkeley National Laboratory"/>
            <person name="Steindorff A."/>
            <person name="Hensen N."/>
            <person name="Bonometti L."/>
            <person name="Westerberg I."/>
            <person name="Brannstrom I.O."/>
            <person name="Guillou S."/>
            <person name="Cros-Aarteil S."/>
            <person name="Calhoun S."/>
            <person name="Haridas S."/>
            <person name="Kuo A."/>
            <person name="Mondo S."/>
            <person name="Pangilinan J."/>
            <person name="Riley R."/>
            <person name="Labutti K."/>
            <person name="Andreopoulos B."/>
            <person name="Lipzen A."/>
            <person name="Chen C."/>
            <person name="Yanf M."/>
            <person name="Daum C."/>
            <person name="Ng V."/>
            <person name="Clum A."/>
            <person name="Ohm R."/>
            <person name="Martin F."/>
            <person name="Silar P."/>
            <person name="Natvig D."/>
            <person name="Lalanne C."/>
            <person name="Gautier V."/>
            <person name="Ament-Velasquez S.L."/>
            <person name="Kruys A."/>
            <person name="Hutchinson M.I."/>
            <person name="Powell A.J."/>
            <person name="Barry K."/>
            <person name="Miller A.N."/>
            <person name="Grigoriev I.V."/>
            <person name="Debuchy R."/>
            <person name="Gladieux P."/>
            <person name="Thoren M.H."/>
            <person name="Johannesson H."/>
        </authorList>
    </citation>
    <scope>NUCLEOTIDE SEQUENCE</scope>
    <source>
        <strain evidence="8">CBS 731.68</strain>
    </source>
</reference>
<feature type="region of interest" description="Disordered" evidence="7">
    <location>
        <begin position="292"/>
        <end position="365"/>
    </location>
</feature>
<gene>
    <name evidence="8" type="ORF">N657DRAFT_602733</name>
</gene>
<evidence type="ECO:0000256" key="1">
    <source>
        <dbReference type="ARBA" id="ARBA00004123"/>
    </source>
</evidence>
<evidence type="ECO:0000256" key="3">
    <source>
        <dbReference type="ARBA" id="ARBA00021704"/>
    </source>
</evidence>
<dbReference type="EMBL" id="MU853238">
    <property type="protein sequence ID" value="KAK4120491.1"/>
    <property type="molecule type" value="Genomic_DNA"/>
</dbReference>
<feature type="compositionally biased region" description="Polar residues" evidence="7">
    <location>
        <begin position="317"/>
        <end position="326"/>
    </location>
</feature>
<evidence type="ECO:0000256" key="6">
    <source>
        <dbReference type="ARBA" id="ARBA00032319"/>
    </source>
</evidence>
<keyword evidence="4" id="KW-0819">tRNA processing</keyword>
<keyword evidence="9" id="KW-1185">Reference proteome</keyword>
<evidence type="ECO:0000256" key="5">
    <source>
        <dbReference type="ARBA" id="ARBA00023242"/>
    </source>
</evidence>
<dbReference type="PANTHER" id="PTHR12945">
    <property type="entry name" value="TRANSLATION INITIATION FACTOR EIF3-RELATED"/>
    <property type="match status" value="1"/>
</dbReference>
<evidence type="ECO:0000256" key="2">
    <source>
        <dbReference type="ARBA" id="ARBA00008320"/>
    </source>
</evidence>
<dbReference type="Proteomes" id="UP001302602">
    <property type="component" value="Unassembled WGS sequence"/>
</dbReference>
<dbReference type="GO" id="GO:0005634">
    <property type="term" value="C:nucleus"/>
    <property type="evidence" value="ECO:0007669"/>
    <property type="project" value="UniProtKB-SubCell"/>
</dbReference>
<dbReference type="Pfam" id="PF04189">
    <property type="entry name" value="Gcd10p"/>
    <property type="match status" value="1"/>
</dbReference>
<evidence type="ECO:0000256" key="4">
    <source>
        <dbReference type="ARBA" id="ARBA00022694"/>
    </source>
</evidence>
<reference evidence="8" key="1">
    <citation type="journal article" date="2023" name="Mol. Phylogenet. Evol.">
        <title>Genome-scale phylogeny and comparative genomics of the fungal order Sordariales.</title>
        <authorList>
            <person name="Hensen N."/>
            <person name="Bonometti L."/>
            <person name="Westerberg I."/>
            <person name="Brannstrom I.O."/>
            <person name="Guillou S."/>
            <person name="Cros-Aarteil S."/>
            <person name="Calhoun S."/>
            <person name="Haridas S."/>
            <person name="Kuo A."/>
            <person name="Mondo S."/>
            <person name="Pangilinan J."/>
            <person name="Riley R."/>
            <person name="LaButti K."/>
            <person name="Andreopoulos B."/>
            <person name="Lipzen A."/>
            <person name="Chen C."/>
            <person name="Yan M."/>
            <person name="Daum C."/>
            <person name="Ng V."/>
            <person name="Clum A."/>
            <person name="Steindorff A."/>
            <person name="Ohm R.A."/>
            <person name="Martin F."/>
            <person name="Silar P."/>
            <person name="Natvig D.O."/>
            <person name="Lalanne C."/>
            <person name="Gautier V."/>
            <person name="Ament-Velasquez S.L."/>
            <person name="Kruys A."/>
            <person name="Hutchinson M.I."/>
            <person name="Powell A.J."/>
            <person name="Barry K."/>
            <person name="Miller A.N."/>
            <person name="Grigoriev I.V."/>
            <person name="Debuchy R."/>
            <person name="Gladieux P."/>
            <person name="Hiltunen Thoren M."/>
            <person name="Johannesson H."/>
        </authorList>
    </citation>
    <scope>NUCLEOTIDE SEQUENCE</scope>
    <source>
        <strain evidence="8">CBS 731.68</strain>
    </source>
</reference>
<dbReference type="InterPro" id="IPR017423">
    <property type="entry name" value="TRM6"/>
</dbReference>
<dbReference type="RefSeq" id="XP_062644262.1">
    <property type="nucleotide sequence ID" value="XM_062790123.1"/>
</dbReference>
<organism evidence="8 9">
    <name type="scientific">Parathielavia appendiculata</name>
    <dbReference type="NCBI Taxonomy" id="2587402"/>
    <lineage>
        <taxon>Eukaryota</taxon>
        <taxon>Fungi</taxon>
        <taxon>Dikarya</taxon>
        <taxon>Ascomycota</taxon>
        <taxon>Pezizomycotina</taxon>
        <taxon>Sordariomycetes</taxon>
        <taxon>Sordariomycetidae</taxon>
        <taxon>Sordariales</taxon>
        <taxon>Chaetomiaceae</taxon>
        <taxon>Parathielavia</taxon>
    </lineage>
</organism>
<comment type="subcellular location">
    <subcellularLocation>
        <location evidence="1">Nucleus</location>
    </subcellularLocation>
</comment>
<dbReference type="GO" id="GO:0031515">
    <property type="term" value="C:tRNA (m1A) methyltransferase complex"/>
    <property type="evidence" value="ECO:0007669"/>
    <property type="project" value="InterPro"/>
</dbReference>
<protein>
    <recommendedName>
        <fullName evidence="3">tRNA (adenine(58)-N(1))-methyltransferase non-catalytic subunit TRM6</fullName>
    </recommendedName>
    <alternativeName>
        <fullName evidence="6">tRNA(m1A58)-methyltransferase subunit TRM6</fullName>
    </alternativeName>
</protein>
<comment type="caution">
    <text evidence="8">The sequence shown here is derived from an EMBL/GenBank/DDBJ whole genome shotgun (WGS) entry which is preliminary data.</text>
</comment>
<feature type="compositionally biased region" description="Basic and acidic residues" evidence="7">
    <location>
        <begin position="292"/>
        <end position="302"/>
    </location>
</feature>
<evidence type="ECO:0000256" key="7">
    <source>
        <dbReference type="SAM" id="MobiDB-lite"/>
    </source>
</evidence>
<dbReference type="GO" id="GO:0030488">
    <property type="term" value="P:tRNA methylation"/>
    <property type="evidence" value="ECO:0007669"/>
    <property type="project" value="InterPro"/>
</dbReference>
<evidence type="ECO:0000313" key="9">
    <source>
        <dbReference type="Proteomes" id="UP001302602"/>
    </source>
</evidence>
<name>A0AAN6TUI8_9PEZI</name>
<proteinExistence type="inferred from homology"/>
<dbReference type="GeneID" id="87826893"/>
<accession>A0AAN6TUI8</accession>
<sequence length="621" mass="68177">MHSVVRPNAWVALKLPSGSTKVIQIAPNTTISLGKYGSFPSNLIIGRPYHLTFELQDKLPNETFSRLRVVPADELYAEVFAEEAGPGCATPDAAGANDTVISTTDGEEFSLVDDKGNVVARSNREVLDENARQTLTQDEIEELKREGTNAGKDVIAKLLLSHTALDQKTSFSLAKYKLLKTKKYIRRFQVLPIDVENLAHWQLEERDASKIMDMRAEMIGLVGCWGNVHYGGDEVFLPDPKTSSAEGAGACVPVDRDVLKGRWLAVDDTCGLLVAAMAERMGILYEGENTESEVKAEEHKGMATEQAPARSEIPEKPQSNTPATESTQKDGDAEMTDAPTKPVKRESDVKPKQLNPRPSDFATPYSQTNTITVIHATSQPNLSLLNYWGFDITAPNHPPHPLLNHLLTLSWLQLLKPELDTAYSTPPPTATPETLASWKPSRRGNFHRKRRRYARIRHIVDSTRTGNFSGLVCASTMDPISILRHTLPLLAGGAPVAIYSPSVESLAALADCFSVPRRTAWVSGAAPEIEGMSNEELERWPGNERFPLNPTLLQGVSIQTSRARRWQVLPGRTHPLMTERGGADGYVFTAWKAIPAEGKVAAKGKFKRRKVESEAATPAAA</sequence>
<evidence type="ECO:0000313" key="8">
    <source>
        <dbReference type="EMBL" id="KAK4120491.1"/>
    </source>
</evidence>
<dbReference type="PANTHER" id="PTHR12945:SF0">
    <property type="entry name" value="TRNA (ADENINE(58)-N(1))-METHYLTRANSFERASE NON-CATALYTIC SUBUNIT TRM6"/>
    <property type="match status" value="1"/>
</dbReference>
<comment type="similarity">
    <text evidence="2">Belongs to the TRM6/GCD10 family.</text>
</comment>